<protein>
    <recommendedName>
        <fullName evidence="4">ABC transporter domain-containing protein</fullName>
    </recommendedName>
</protein>
<dbReference type="GO" id="GO:0016887">
    <property type="term" value="F:ATP hydrolysis activity"/>
    <property type="evidence" value="ECO:0007669"/>
    <property type="project" value="InterPro"/>
</dbReference>
<dbReference type="RefSeq" id="WP_055511283.1">
    <property type="nucleotide sequence ID" value="NZ_AP023440.1"/>
</dbReference>
<keyword evidence="3" id="KW-0067">ATP-binding</keyword>
<dbReference type="GO" id="GO:0005524">
    <property type="term" value="F:ATP binding"/>
    <property type="evidence" value="ECO:0007669"/>
    <property type="project" value="UniProtKB-KW"/>
</dbReference>
<dbReference type="InterPro" id="IPR003593">
    <property type="entry name" value="AAA+_ATPase"/>
</dbReference>
<dbReference type="SUPFAM" id="SSF52540">
    <property type="entry name" value="P-loop containing nucleoside triphosphate hydrolases"/>
    <property type="match status" value="1"/>
</dbReference>
<dbReference type="EMBL" id="AP023440">
    <property type="protein sequence ID" value="BCL28615.1"/>
    <property type="molecule type" value="Genomic_DNA"/>
</dbReference>
<reference evidence="5 6" key="1">
    <citation type="journal article" date="2014" name="Int. J. Syst. Evol. Microbiol.">
        <title>Complete genome sequence of Corynebacterium casei LMG S-19264T (=DSM 44701T), isolated from a smear-ripened cheese.</title>
        <authorList>
            <consortium name="US DOE Joint Genome Institute (JGI-PGF)"/>
            <person name="Walter F."/>
            <person name="Albersmeier A."/>
            <person name="Kalinowski J."/>
            <person name="Ruckert C."/>
        </authorList>
    </citation>
    <scope>NUCLEOTIDE SEQUENCE [LARGE SCALE GENOMIC DNA]</scope>
    <source>
        <strain evidence="5 6">JCM 4677</strain>
    </source>
</reference>
<dbReference type="Proteomes" id="UP000516444">
    <property type="component" value="Chromosome"/>
</dbReference>
<accession>A0A7G1P6D4</accession>
<dbReference type="PROSITE" id="PS50893">
    <property type="entry name" value="ABC_TRANSPORTER_2"/>
    <property type="match status" value="1"/>
</dbReference>
<dbReference type="InterPro" id="IPR003439">
    <property type="entry name" value="ABC_transporter-like_ATP-bd"/>
</dbReference>
<dbReference type="PANTHER" id="PTHR45772:SF9">
    <property type="entry name" value="CONSERVED COMPONENT OF ABC TRANSPORTER FOR NATURAL AMINO ACIDS"/>
    <property type="match status" value="1"/>
</dbReference>
<dbReference type="SMART" id="SM00382">
    <property type="entry name" value="AAA"/>
    <property type="match status" value="1"/>
</dbReference>
<dbReference type="CDD" id="cd03219">
    <property type="entry name" value="ABC_Mj1267_LivG_branched"/>
    <property type="match status" value="1"/>
</dbReference>
<evidence type="ECO:0000256" key="1">
    <source>
        <dbReference type="ARBA" id="ARBA00022448"/>
    </source>
</evidence>
<keyword evidence="6" id="KW-1185">Reference proteome</keyword>
<feature type="domain" description="ABC transporter" evidence="4">
    <location>
        <begin position="6"/>
        <end position="246"/>
    </location>
</feature>
<evidence type="ECO:0000256" key="3">
    <source>
        <dbReference type="ARBA" id="ARBA00022840"/>
    </source>
</evidence>
<dbReference type="PANTHER" id="PTHR45772">
    <property type="entry name" value="CONSERVED COMPONENT OF ABC TRANSPORTER FOR NATURAL AMINO ACIDS-RELATED"/>
    <property type="match status" value="1"/>
</dbReference>
<dbReference type="AlphaFoldDB" id="A0A7G1P6D4"/>
<evidence type="ECO:0000313" key="6">
    <source>
        <dbReference type="Proteomes" id="UP000516444"/>
    </source>
</evidence>
<organism evidence="5 6">
    <name type="scientific">Streptomyces aurantiacus</name>
    <dbReference type="NCBI Taxonomy" id="47760"/>
    <lineage>
        <taxon>Bacteria</taxon>
        <taxon>Bacillati</taxon>
        <taxon>Actinomycetota</taxon>
        <taxon>Actinomycetes</taxon>
        <taxon>Kitasatosporales</taxon>
        <taxon>Streptomycetaceae</taxon>
        <taxon>Streptomyces</taxon>
        <taxon>Streptomyces aurantiacus group</taxon>
    </lineage>
</organism>
<keyword evidence="2" id="KW-0547">Nucleotide-binding</keyword>
<dbReference type="InterPro" id="IPR051120">
    <property type="entry name" value="ABC_AA/LPS_Transport"/>
</dbReference>
<dbReference type="KEGG" id="sgm:GCM10017557_34740"/>
<dbReference type="Gene3D" id="3.40.50.300">
    <property type="entry name" value="P-loop containing nucleotide triphosphate hydrolases"/>
    <property type="match status" value="1"/>
</dbReference>
<dbReference type="Pfam" id="PF12399">
    <property type="entry name" value="BCA_ABC_TP_C"/>
    <property type="match status" value="1"/>
</dbReference>
<proteinExistence type="predicted"/>
<evidence type="ECO:0000256" key="2">
    <source>
        <dbReference type="ARBA" id="ARBA00022741"/>
    </source>
</evidence>
<evidence type="ECO:0000259" key="4">
    <source>
        <dbReference type="PROSITE" id="PS50893"/>
    </source>
</evidence>
<dbReference type="InterPro" id="IPR027417">
    <property type="entry name" value="P-loop_NTPase"/>
</dbReference>
<sequence length="258" mass="27026">MASPILSARGVGVRYGGVQALSEVDIEVGPGQIVGLIGPNGAGKTTFIDAATGFVRCTGSVEVAGRDVGRMRPHARVRAGLGRTWQAVELFDALTVAENLAVAARRPTAWTTLRELVVNGDAAKPSVGHALEALGIMDLAEAMPGELSEGQRKLVGMARAFVGEPKVVLLDEPAAGLDTDESAELGKQLRRIGDQGTPMLLIDHDINLVFATCDHVVVLEFGRVIATGRPADVRRDPKVVSAYLGSAASDDIKVGEES</sequence>
<name>A0A7G1P6D4_9ACTN</name>
<dbReference type="Pfam" id="PF00005">
    <property type="entry name" value="ABC_tran"/>
    <property type="match status" value="1"/>
</dbReference>
<dbReference type="InterPro" id="IPR032823">
    <property type="entry name" value="BCA_ABC_TP_C"/>
</dbReference>
<gene>
    <name evidence="5" type="ORF">GCM10017557_34740</name>
</gene>
<evidence type="ECO:0000313" key="5">
    <source>
        <dbReference type="EMBL" id="BCL28615.1"/>
    </source>
</evidence>
<dbReference type="GO" id="GO:0005886">
    <property type="term" value="C:plasma membrane"/>
    <property type="evidence" value="ECO:0007669"/>
    <property type="project" value="TreeGrafter"/>
</dbReference>
<keyword evidence="1" id="KW-0813">Transport</keyword>